<dbReference type="AlphaFoldDB" id="A0A974GYX3"/>
<organism evidence="1">
    <name type="scientific">Xenopus laevis</name>
    <name type="common">African clawed frog</name>
    <dbReference type="NCBI Taxonomy" id="8355"/>
    <lineage>
        <taxon>Eukaryota</taxon>
        <taxon>Metazoa</taxon>
        <taxon>Chordata</taxon>
        <taxon>Craniata</taxon>
        <taxon>Vertebrata</taxon>
        <taxon>Euteleostomi</taxon>
        <taxon>Amphibia</taxon>
        <taxon>Batrachia</taxon>
        <taxon>Anura</taxon>
        <taxon>Pipoidea</taxon>
        <taxon>Pipidae</taxon>
        <taxon>Xenopodinae</taxon>
        <taxon>Xenopus</taxon>
        <taxon>Xenopus</taxon>
    </lineage>
</organism>
<gene>
    <name evidence="1" type="ORF">XELAEV_18004454mg</name>
</gene>
<evidence type="ECO:0000313" key="1">
    <source>
        <dbReference type="EMBL" id="OCT55970.1"/>
    </source>
</evidence>
<reference evidence="1" key="1">
    <citation type="submission" date="2016-05" db="EMBL/GenBank/DDBJ databases">
        <title>WGS assembly of Xenopus laevis.</title>
        <authorList>
            <person name="Session A."/>
            <person name="Uno Y."/>
            <person name="Kwon T."/>
            <person name="Chapman J."/>
            <person name="Toyoda A."/>
            <person name="Takahashi S."/>
            <person name="Fukui A."/>
            <person name="Hikosaka A."/>
            <person name="Putnam N."/>
            <person name="Stites J."/>
            <person name="Van Heeringen S."/>
            <person name="Quigley I."/>
            <person name="Heinz S."/>
            <person name="Hellsten U."/>
            <person name="Lyons J."/>
            <person name="Suzuki A."/>
            <person name="Kondo M."/>
            <person name="Ogino H."/>
            <person name="Ochi H."/>
            <person name="Bogdanovic O."/>
            <person name="Lister R."/>
            <person name="Georgiou G."/>
            <person name="Paranjpe S."/>
            <person name="Van Kruijsbergen I."/>
            <person name="Mozaffari S."/>
            <person name="Shu S."/>
            <person name="Schmutz J."/>
            <person name="Jenkins J."/>
            <person name="Grimwood J."/>
            <person name="Carlson J."/>
            <person name="Mitros T."/>
            <person name="Simakov O."/>
            <person name="Heald R."/>
            <person name="Miller K."/>
            <person name="Haudenschild C."/>
            <person name="Kuroki Y."/>
            <person name="Tanaka T."/>
            <person name="Michiue T."/>
            <person name="Watanabe M."/>
            <person name="Kinoshita T."/>
            <person name="Ohta Y."/>
            <person name="Mawaribuchi S."/>
            <person name="Suzuki Y."/>
            <person name="Haramoto Y."/>
            <person name="Yamamoto T."/>
            <person name="Takagi C."/>
            <person name="Kitzman J."/>
            <person name="Shendure J."/>
            <person name="Nakayama T."/>
            <person name="Izutsu Y."/>
            <person name="Robert J."/>
            <person name="Dichmann D."/>
            <person name="Flajnik M."/>
            <person name="Houston D."/>
            <person name="Marcotte E."/>
            <person name="Wallingford J."/>
            <person name="Ito Y."/>
            <person name="Asashima M."/>
            <person name="Ueno N."/>
            <person name="Matsuda Y."/>
            <person name="Jan Veenstra G."/>
            <person name="Fujiyama A."/>
            <person name="Harland R."/>
            <person name="Taira M."/>
            <person name="Rokhsar D.S."/>
        </authorList>
    </citation>
    <scope>NUCLEOTIDE SEQUENCE</scope>
    <source>
        <strain evidence="1">J</strain>
        <tissue evidence="1">Blood</tissue>
    </source>
</reference>
<dbReference type="EMBL" id="KV467976">
    <property type="protein sequence ID" value="OCT55970.1"/>
    <property type="molecule type" value="Genomic_DNA"/>
</dbReference>
<name>A0A974GYX3_XENLA</name>
<sequence length="68" mass="7898">MHTRCNYVSILFGERLFQQERDSTIEVEPIPTLISWIRLKGKFCCYIYQSYIVGAFVKFGQSVIASCI</sequence>
<accession>A0A974GYX3</accession>
<proteinExistence type="predicted"/>
<dbReference type="Proteomes" id="UP000694892">
    <property type="component" value="Unassembled WGS sequence"/>
</dbReference>
<protein>
    <submittedName>
        <fullName evidence="1">Uncharacterized protein</fullName>
    </submittedName>
</protein>